<evidence type="ECO:0000313" key="2">
    <source>
        <dbReference type="EMBL" id="SCW86834.1"/>
    </source>
</evidence>
<dbReference type="EMBL" id="FMTM01000015">
    <property type="protein sequence ID" value="SCW86834.1"/>
    <property type="molecule type" value="Genomic_DNA"/>
</dbReference>
<accession>A0A1G4TZL2</accession>
<feature type="compositionally biased region" description="Basic and acidic residues" evidence="1">
    <location>
        <begin position="20"/>
        <end position="44"/>
    </location>
</feature>
<protein>
    <submittedName>
        <fullName evidence="2">Uncharacterized protein</fullName>
    </submittedName>
</protein>
<dbReference type="Proteomes" id="UP000199542">
    <property type="component" value="Unassembled WGS sequence"/>
</dbReference>
<name>A0A1G4TZL2_9HYPH</name>
<evidence type="ECO:0000256" key="1">
    <source>
        <dbReference type="SAM" id="MobiDB-lite"/>
    </source>
</evidence>
<reference evidence="2 3" key="1">
    <citation type="submission" date="2016-10" db="EMBL/GenBank/DDBJ databases">
        <authorList>
            <person name="de Groot N.N."/>
        </authorList>
    </citation>
    <scope>NUCLEOTIDE SEQUENCE [LARGE SCALE GENOMIC DNA]</scope>
    <source>
        <strain evidence="2 3">CGMCC 1.3401</strain>
    </source>
</reference>
<proteinExistence type="predicted"/>
<feature type="region of interest" description="Disordered" evidence="1">
    <location>
        <begin position="1"/>
        <end position="44"/>
    </location>
</feature>
<sequence>MIADMSVIPSATGWNSWNAADREDKRNDRTANLEALEETKDADG</sequence>
<gene>
    <name evidence="2" type="ORF">SAMN02927900_05878</name>
</gene>
<organism evidence="2 3">
    <name type="scientific">Rhizobium mongolense subsp. loessense</name>
    <dbReference type="NCBI Taxonomy" id="158890"/>
    <lineage>
        <taxon>Bacteria</taxon>
        <taxon>Pseudomonadati</taxon>
        <taxon>Pseudomonadota</taxon>
        <taxon>Alphaproteobacteria</taxon>
        <taxon>Hyphomicrobiales</taxon>
        <taxon>Rhizobiaceae</taxon>
        <taxon>Rhizobium/Agrobacterium group</taxon>
        <taxon>Rhizobium</taxon>
    </lineage>
</organism>
<dbReference type="AlphaFoldDB" id="A0A1G4TZL2"/>
<evidence type="ECO:0000313" key="3">
    <source>
        <dbReference type="Proteomes" id="UP000199542"/>
    </source>
</evidence>